<gene>
    <name evidence="1" type="ORF">DSM3645_24727</name>
</gene>
<organism evidence="1 2">
    <name type="scientific">Blastopirellula marina DSM 3645</name>
    <dbReference type="NCBI Taxonomy" id="314230"/>
    <lineage>
        <taxon>Bacteria</taxon>
        <taxon>Pseudomonadati</taxon>
        <taxon>Planctomycetota</taxon>
        <taxon>Planctomycetia</taxon>
        <taxon>Pirellulales</taxon>
        <taxon>Pirellulaceae</taxon>
        <taxon>Blastopirellula</taxon>
    </lineage>
</organism>
<reference evidence="1 2" key="1">
    <citation type="submission" date="2006-02" db="EMBL/GenBank/DDBJ databases">
        <authorList>
            <person name="Amann R."/>
            <person name="Ferriera S."/>
            <person name="Johnson J."/>
            <person name="Kravitz S."/>
            <person name="Halpern A."/>
            <person name="Remington K."/>
            <person name="Beeson K."/>
            <person name="Tran B."/>
            <person name="Rogers Y.-H."/>
            <person name="Friedman R."/>
            <person name="Venter J.C."/>
        </authorList>
    </citation>
    <scope>NUCLEOTIDE SEQUENCE [LARGE SCALE GENOMIC DNA]</scope>
    <source>
        <strain evidence="1 2">DSM 3645</strain>
    </source>
</reference>
<comment type="caution">
    <text evidence="1">The sequence shown here is derived from an EMBL/GenBank/DDBJ whole genome shotgun (WGS) entry which is preliminary data.</text>
</comment>
<sequence length="124" mass="14084">KSKPFWSLLSDYGVFNSIIRVPITFPPEKLRGVQLSAMCVPDLRGTQGTFSQYTTQAREDRLKTGGEVHYVQRHGDRLDCHLLGPPSSNPRDKGALKLPFQLRIIDKTSAWLTQRARVRCFEIA</sequence>
<accession>A4A0W6</accession>
<dbReference type="HOGENOM" id="CLU_1997252_0_0_0"/>
<dbReference type="AlphaFoldDB" id="A4A0W6"/>
<protein>
    <submittedName>
        <fullName evidence="1">Uncharacterized protein</fullName>
    </submittedName>
</protein>
<dbReference type="EMBL" id="AANZ01000030">
    <property type="protein sequence ID" value="EAQ77589.1"/>
    <property type="molecule type" value="Genomic_DNA"/>
</dbReference>
<proteinExistence type="predicted"/>
<feature type="non-terminal residue" evidence="1">
    <location>
        <position position="1"/>
    </location>
</feature>
<evidence type="ECO:0000313" key="1">
    <source>
        <dbReference type="EMBL" id="EAQ77589.1"/>
    </source>
</evidence>
<name>A4A0W6_9BACT</name>
<evidence type="ECO:0000313" key="2">
    <source>
        <dbReference type="Proteomes" id="UP000004358"/>
    </source>
</evidence>
<dbReference type="eggNOG" id="COG3379">
    <property type="taxonomic scope" value="Bacteria"/>
</dbReference>
<dbReference type="Proteomes" id="UP000004358">
    <property type="component" value="Unassembled WGS sequence"/>
</dbReference>